<evidence type="ECO:0000313" key="2">
    <source>
        <dbReference type="Proteomes" id="UP000799770"/>
    </source>
</evidence>
<accession>A0A6A5ZCU1</accession>
<dbReference type="AlphaFoldDB" id="A0A6A5ZCU1"/>
<dbReference type="OrthoDB" id="5229512at2759"/>
<dbReference type="EMBL" id="ML977319">
    <property type="protein sequence ID" value="KAF2117330.1"/>
    <property type="molecule type" value="Genomic_DNA"/>
</dbReference>
<proteinExistence type="predicted"/>
<dbReference type="Proteomes" id="UP000799770">
    <property type="component" value="Unassembled WGS sequence"/>
</dbReference>
<dbReference type="PANTHER" id="PTHR42085:SF2">
    <property type="entry name" value="F-BOX DOMAIN-CONTAINING PROTEIN"/>
    <property type="match status" value="1"/>
</dbReference>
<keyword evidence="2" id="KW-1185">Reference proteome</keyword>
<protein>
    <submittedName>
        <fullName evidence="1">Uncharacterized protein</fullName>
    </submittedName>
</protein>
<dbReference type="InterPro" id="IPR038883">
    <property type="entry name" value="AN11006-like"/>
</dbReference>
<sequence length="477" mass="55370">MAQTKTQPFRLLDLPGEVRTKIYQELLYSFQYPQGVSIPSNTAKYVYQPHHRIETAILRTSRQVHREAYDVMVKTNQFINIECRHFPLTQLLIAAQVPVVTRSCRWVNQFKGYLLKLFIHPKDGPWDISFGDNPIATQFLYGSGPTSSWEGEQLSLMVLKRDFDCFCGMFLDIRLFMPDFKDAQVKFTIWLNTFPPELPAWKAPITDFFTEKTQNALPKPLRSHVREITRIEIGGTVDRALAEAVQGEMMGSRLVDPQGFLHSLNERKAEGLRCYREKKYIEADYKWRCVGRDITLIQASNCWGKLIKHGDKELAAGVIEIQFTTLLNMSQVSLTYMKDAARLGYRAYRQEGHRVRDLHLQAHHFLEDYIRKGGTWRPTSIQEARFEYQKALSLRLLEDDEFIGEALWCIDRAMELSPNDQAIIQEKQNILNWRQEFPESSDDDSEEDESDDPFEVTMENLFEGFMAALRLGLDQST</sequence>
<gene>
    <name evidence="1" type="ORF">BDV96DRAFT_644755</name>
</gene>
<reference evidence="1" key="1">
    <citation type="journal article" date="2020" name="Stud. Mycol.">
        <title>101 Dothideomycetes genomes: a test case for predicting lifestyles and emergence of pathogens.</title>
        <authorList>
            <person name="Haridas S."/>
            <person name="Albert R."/>
            <person name="Binder M."/>
            <person name="Bloem J."/>
            <person name="Labutti K."/>
            <person name="Salamov A."/>
            <person name="Andreopoulos B."/>
            <person name="Baker S."/>
            <person name="Barry K."/>
            <person name="Bills G."/>
            <person name="Bluhm B."/>
            <person name="Cannon C."/>
            <person name="Castanera R."/>
            <person name="Culley D."/>
            <person name="Daum C."/>
            <person name="Ezra D."/>
            <person name="Gonzalez J."/>
            <person name="Henrissat B."/>
            <person name="Kuo A."/>
            <person name="Liang C."/>
            <person name="Lipzen A."/>
            <person name="Lutzoni F."/>
            <person name="Magnuson J."/>
            <person name="Mondo S."/>
            <person name="Nolan M."/>
            <person name="Ohm R."/>
            <person name="Pangilinan J."/>
            <person name="Park H.-J."/>
            <person name="Ramirez L."/>
            <person name="Alfaro M."/>
            <person name="Sun H."/>
            <person name="Tritt A."/>
            <person name="Yoshinaga Y."/>
            <person name="Zwiers L.-H."/>
            <person name="Turgeon B."/>
            <person name="Goodwin S."/>
            <person name="Spatafora J."/>
            <person name="Crous P."/>
            <person name="Grigoriev I."/>
        </authorList>
    </citation>
    <scope>NUCLEOTIDE SEQUENCE</scope>
    <source>
        <strain evidence="1">CBS 627.86</strain>
    </source>
</reference>
<organism evidence="1 2">
    <name type="scientific">Lophiotrema nucula</name>
    <dbReference type="NCBI Taxonomy" id="690887"/>
    <lineage>
        <taxon>Eukaryota</taxon>
        <taxon>Fungi</taxon>
        <taxon>Dikarya</taxon>
        <taxon>Ascomycota</taxon>
        <taxon>Pezizomycotina</taxon>
        <taxon>Dothideomycetes</taxon>
        <taxon>Pleosporomycetidae</taxon>
        <taxon>Pleosporales</taxon>
        <taxon>Lophiotremataceae</taxon>
        <taxon>Lophiotrema</taxon>
    </lineage>
</organism>
<dbReference type="PANTHER" id="PTHR42085">
    <property type="entry name" value="F-BOX DOMAIN-CONTAINING PROTEIN"/>
    <property type="match status" value="1"/>
</dbReference>
<evidence type="ECO:0000313" key="1">
    <source>
        <dbReference type="EMBL" id="KAF2117330.1"/>
    </source>
</evidence>
<name>A0A6A5ZCU1_9PLEO</name>